<name>A0AAI9Z881_9PEZI</name>
<sequence>MEKDLWHRAGGAWGPPKFVGNSGELLAVREHFSFPYLQSMDKRVQRSASEQITLVVCDAITNVERARLYFCPICRSKGVQCHTTNETKASEQVKQKPKESSREIVRGKQLALSAGVLTV</sequence>
<keyword evidence="2" id="KW-1185">Reference proteome</keyword>
<comment type="caution">
    <text evidence="1">The sequence shown here is derived from an EMBL/GenBank/DDBJ whole genome shotgun (WGS) entry which is preliminary data.</text>
</comment>
<evidence type="ECO:0000313" key="1">
    <source>
        <dbReference type="EMBL" id="KAK1537229.1"/>
    </source>
</evidence>
<dbReference type="GeneID" id="85334284"/>
<evidence type="ECO:0000313" key="2">
    <source>
        <dbReference type="Proteomes" id="UP001240678"/>
    </source>
</evidence>
<dbReference type="AlphaFoldDB" id="A0AAI9Z881"/>
<dbReference type="Proteomes" id="UP001240678">
    <property type="component" value="Unassembled WGS sequence"/>
</dbReference>
<gene>
    <name evidence="1" type="ORF">CCOS01_02549</name>
</gene>
<accession>A0AAI9Z881</accession>
<reference evidence="1 2" key="1">
    <citation type="submission" date="2016-10" db="EMBL/GenBank/DDBJ databases">
        <title>The genome sequence of Colletotrichum fioriniae PJ7.</title>
        <authorList>
            <person name="Baroncelli R."/>
        </authorList>
    </citation>
    <scope>NUCLEOTIDE SEQUENCE [LARGE SCALE GENOMIC DNA]</scope>
    <source>
        <strain evidence="1 2">IMI 309622</strain>
    </source>
</reference>
<proteinExistence type="predicted"/>
<organism evidence="1 2">
    <name type="scientific">Colletotrichum costaricense</name>
    <dbReference type="NCBI Taxonomy" id="1209916"/>
    <lineage>
        <taxon>Eukaryota</taxon>
        <taxon>Fungi</taxon>
        <taxon>Dikarya</taxon>
        <taxon>Ascomycota</taxon>
        <taxon>Pezizomycotina</taxon>
        <taxon>Sordariomycetes</taxon>
        <taxon>Hypocreomycetidae</taxon>
        <taxon>Glomerellales</taxon>
        <taxon>Glomerellaceae</taxon>
        <taxon>Colletotrichum</taxon>
        <taxon>Colletotrichum acutatum species complex</taxon>
    </lineage>
</organism>
<dbReference type="RefSeq" id="XP_060319387.1">
    <property type="nucleotide sequence ID" value="XM_060450737.1"/>
</dbReference>
<dbReference type="EMBL" id="MOOE01000002">
    <property type="protein sequence ID" value="KAK1537229.1"/>
    <property type="molecule type" value="Genomic_DNA"/>
</dbReference>
<protein>
    <submittedName>
        <fullName evidence="1">Uncharacterized protein</fullName>
    </submittedName>
</protein>